<keyword evidence="2" id="KW-0812">Transmembrane</keyword>
<feature type="domain" description="RCK N-terminal" evidence="3">
    <location>
        <begin position="413"/>
        <end position="541"/>
    </location>
</feature>
<organism evidence="4 5">
    <name type="scientific">Parafrankia colletiae</name>
    <dbReference type="NCBI Taxonomy" id="573497"/>
    <lineage>
        <taxon>Bacteria</taxon>
        <taxon>Bacillati</taxon>
        <taxon>Actinomycetota</taxon>
        <taxon>Actinomycetes</taxon>
        <taxon>Frankiales</taxon>
        <taxon>Frankiaceae</taxon>
        <taxon>Parafrankia</taxon>
    </lineage>
</organism>
<keyword evidence="2" id="KW-0472">Membrane</keyword>
<feature type="transmembrane region" description="Helical" evidence="2">
    <location>
        <begin position="368"/>
        <end position="391"/>
    </location>
</feature>
<keyword evidence="2" id="KW-1133">Transmembrane helix</keyword>
<dbReference type="Pfam" id="PF07885">
    <property type="entry name" value="Ion_trans_2"/>
    <property type="match status" value="1"/>
</dbReference>
<protein>
    <submittedName>
        <fullName evidence="4">Potassium transporter TrkA</fullName>
    </submittedName>
</protein>
<accession>A0A1S1QCZ4</accession>
<dbReference type="GO" id="GO:0005886">
    <property type="term" value="C:plasma membrane"/>
    <property type="evidence" value="ECO:0007669"/>
    <property type="project" value="UniProtKB-SubCell"/>
</dbReference>
<dbReference type="Gene3D" id="3.40.50.720">
    <property type="entry name" value="NAD(P)-binding Rossmann-like Domain"/>
    <property type="match status" value="2"/>
</dbReference>
<feature type="domain" description="RCK N-terminal" evidence="3">
    <location>
        <begin position="9"/>
        <end position="127"/>
    </location>
</feature>
<dbReference type="InterPro" id="IPR050721">
    <property type="entry name" value="Trk_Ktr_HKT_K-transport"/>
</dbReference>
<dbReference type="InterPro" id="IPR036291">
    <property type="entry name" value="NAD(P)-bd_dom_sf"/>
</dbReference>
<comment type="subcellular location">
    <subcellularLocation>
        <location evidence="1">Cell membrane</location>
        <topology evidence="1">Multi-pass membrane protein</topology>
    </subcellularLocation>
</comment>
<keyword evidence="5" id="KW-1185">Reference proteome</keyword>
<evidence type="ECO:0000313" key="5">
    <source>
        <dbReference type="Proteomes" id="UP000179627"/>
    </source>
</evidence>
<dbReference type="RefSeq" id="WP_071088806.1">
    <property type="nucleotide sequence ID" value="NZ_MBLM01000148.1"/>
</dbReference>
<evidence type="ECO:0000256" key="1">
    <source>
        <dbReference type="ARBA" id="ARBA00004651"/>
    </source>
</evidence>
<dbReference type="SUPFAM" id="SSF81324">
    <property type="entry name" value="Voltage-gated potassium channels"/>
    <property type="match status" value="1"/>
</dbReference>
<dbReference type="PANTHER" id="PTHR43833">
    <property type="entry name" value="POTASSIUM CHANNEL PROTEIN 2-RELATED-RELATED"/>
    <property type="match status" value="1"/>
</dbReference>
<dbReference type="PANTHER" id="PTHR43833:SF11">
    <property type="entry name" value="VOLTAGE-GATED POTASSIUM CHANNEL KCH"/>
    <property type="match status" value="1"/>
</dbReference>
<comment type="caution">
    <text evidence="4">The sequence shown here is derived from an EMBL/GenBank/DDBJ whole genome shotgun (WGS) entry which is preliminary data.</text>
</comment>
<evidence type="ECO:0000313" key="4">
    <source>
        <dbReference type="EMBL" id="OHV30952.1"/>
    </source>
</evidence>
<dbReference type="InterPro" id="IPR003148">
    <property type="entry name" value="RCK_N"/>
</dbReference>
<dbReference type="EMBL" id="MBLM01000148">
    <property type="protein sequence ID" value="OHV30952.1"/>
    <property type="molecule type" value="Genomic_DNA"/>
</dbReference>
<dbReference type="Proteomes" id="UP000179627">
    <property type="component" value="Unassembled WGS sequence"/>
</dbReference>
<dbReference type="Pfam" id="PF02254">
    <property type="entry name" value="TrkA_N"/>
    <property type="match status" value="2"/>
</dbReference>
<proteinExistence type="predicted"/>
<dbReference type="Gene3D" id="1.10.287.70">
    <property type="match status" value="1"/>
</dbReference>
<gene>
    <name evidence="4" type="ORF">CC117_27065</name>
</gene>
<dbReference type="InterPro" id="IPR013099">
    <property type="entry name" value="K_chnl_dom"/>
</dbReference>
<evidence type="ECO:0000259" key="3">
    <source>
        <dbReference type="PROSITE" id="PS51201"/>
    </source>
</evidence>
<dbReference type="AlphaFoldDB" id="A0A1S1QCZ4"/>
<reference evidence="5" key="1">
    <citation type="submission" date="2016-07" db="EMBL/GenBank/DDBJ databases">
        <title>Sequence Frankia sp. strain CcI1.17.</title>
        <authorList>
            <person name="Ghodhbane-Gtari F."/>
            <person name="Swanson E."/>
            <person name="Gueddou A."/>
            <person name="Morris K."/>
            <person name="Hezbri K."/>
            <person name="Ktari A."/>
            <person name="Nouioui I."/>
            <person name="Abebe-Akele F."/>
            <person name="Simpson S."/>
            <person name="Thomas K."/>
            <person name="Gtari M."/>
            <person name="Tisa L.S."/>
            <person name="Hurst S."/>
        </authorList>
    </citation>
    <scope>NUCLEOTIDE SEQUENCE [LARGE SCALE GENOMIC DNA]</scope>
    <source>
        <strain evidence="5">Cc1.17</strain>
    </source>
</reference>
<evidence type="ECO:0000256" key="2">
    <source>
        <dbReference type="SAM" id="Phobius"/>
    </source>
</evidence>
<dbReference type="GO" id="GO:0006813">
    <property type="term" value="P:potassium ion transport"/>
    <property type="evidence" value="ECO:0007669"/>
    <property type="project" value="InterPro"/>
</dbReference>
<dbReference type="SUPFAM" id="SSF51735">
    <property type="entry name" value="NAD(P)-binding Rossmann-fold domains"/>
    <property type="match status" value="2"/>
</dbReference>
<name>A0A1S1QCZ4_9ACTN</name>
<sequence length="639" mass="65952">MGGAGPSGTDHVIVCGLNSLGMSITEHLDAAGVRVVVVDDRGAPGLRRRLERLGVTLVPEGAEHAESLREAGLDRALALVACGGTDLENLRTCLVAAEAAPGIRIVANIDNPQLGRQLQDSIAEVRVLSVGGLAGPGFVEACLQSSVIHAFAPAGTSDDAEILAVVDEDVPRRAAFHELYGDLTPISLRRAGERRADICPPRDVPVAPGDRLVVLGRLSDLRARGLSSDDLRHARVFAALAPAAPAATAATEAAGSGAPTADGGADAATAGVAAGRGAGRRGARQPRGRRLRALAAVMHAELDAPFRRALAVVTAVTAVSTVVLALTYRNNNPAAPADFDTLDALYLTVGTMVTVGYGDYNFGTADTWLQVFGICLMLFGALAVAVVYAFITNVIVSRRLERILGIGQARTVHDHAIICGLGPVGVAAMDGLLRAGRPVVVVERDENNRYLPVARERGVPVVIGDATVGSTLVEAGLERATTIAAMTGDGHANLETVLSARQARVSGPGGLPLRVVARVLDTALADDIEHRFGIRTARSAIALAVPYFLAAAVGQDVVSSFYAEQTPFLVVRMTKRDGDGDGDGDPIGSVDGASAGVRVLGVSRAGAGDAAEMLVVGPASKVISLGRRDQRPPPPAAPR</sequence>
<dbReference type="OrthoDB" id="440986at2"/>
<feature type="transmembrane region" description="Helical" evidence="2">
    <location>
        <begin position="309"/>
        <end position="328"/>
    </location>
</feature>
<dbReference type="PROSITE" id="PS51201">
    <property type="entry name" value="RCK_N"/>
    <property type="match status" value="2"/>
</dbReference>